<keyword evidence="3" id="KW-0963">Cytoplasm</keyword>
<dbReference type="GO" id="GO:0042585">
    <property type="term" value="C:germinal vesicle"/>
    <property type="evidence" value="ECO:0007669"/>
    <property type="project" value="TreeGrafter"/>
</dbReference>
<comment type="subcellular location">
    <subcellularLocation>
        <location evidence="2">Cytoplasm</location>
    </subcellularLocation>
    <subcellularLocation>
        <location evidence="1">Nucleus</location>
    </subcellularLocation>
</comment>
<evidence type="ECO:0000313" key="5">
    <source>
        <dbReference type="EMBL" id="PVD26477.1"/>
    </source>
</evidence>
<evidence type="ECO:0008006" key="7">
    <source>
        <dbReference type="Google" id="ProtNLM"/>
    </source>
</evidence>
<evidence type="ECO:0000256" key="2">
    <source>
        <dbReference type="ARBA" id="ARBA00004496"/>
    </source>
</evidence>
<organism evidence="5 6">
    <name type="scientific">Pomacea canaliculata</name>
    <name type="common">Golden apple snail</name>
    <dbReference type="NCBI Taxonomy" id="400727"/>
    <lineage>
        <taxon>Eukaryota</taxon>
        <taxon>Metazoa</taxon>
        <taxon>Spiralia</taxon>
        <taxon>Lophotrochozoa</taxon>
        <taxon>Mollusca</taxon>
        <taxon>Gastropoda</taxon>
        <taxon>Caenogastropoda</taxon>
        <taxon>Architaenioglossa</taxon>
        <taxon>Ampullarioidea</taxon>
        <taxon>Ampullariidae</taxon>
        <taxon>Pomacea</taxon>
    </lineage>
</organism>
<dbReference type="PANTHER" id="PTHR35678:SF1">
    <property type="entry name" value="PROTEIN STPG4"/>
    <property type="match status" value="1"/>
</dbReference>
<comment type="caution">
    <text evidence="5">The sequence shown here is derived from an EMBL/GenBank/DDBJ whole genome shotgun (WGS) entry which is preliminary data.</text>
</comment>
<dbReference type="InterPro" id="IPR010736">
    <property type="entry name" value="SHIPPO-rpt"/>
</dbReference>
<dbReference type="GO" id="GO:0001940">
    <property type="term" value="C:male pronucleus"/>
    <property type="evidence" value="ECO:0007669"/>
    <property type="project" value="TreeGrafter"/>
</dbReference>
<sequence>MLLYNRKALSEDYELPISGREGWWRSYIRETPRPGSYDSSTFVDDISQRPNTYRFKSDGRKIDPQPHNKGSLLLPGAYDFQSFLDILDKKPIPATYNFRTPARDSFDVLNFGKKDKEINVSPTAYQMDKYLSLSADKMPSKHPAFKSQVKRFPTLYFKPKEGPGPGLYDSQLPVFQHPVSSSFKSRTPRFSTSYTKVPGPGTYEKIFQFPIPPTVAKMGRQYGLFFTSAFQS</sequence>
<dbReference type="PANTHER" id="PTHR35678">
    <property type="entry name" value="PROTEIN STPG4"/>
    <property type="match status" value="1"/>
</dbReference>
<evidence type="ECO:0000313" key="6">
    <source>
        <dbReference type="Proteomes" id="UP000245119"/>
    </source>
</evidence>
<dbReference type="GO" id="GO:0044727">
    <property type="term" value="P:epigenetic programing of male pronucleus"/>
    <property type="evidence" value="ECO:0007669"/>
    <property type="project" value="TreeGrafter"/>
</dbReference>
<dbReference type="GO" id="GO:0005737">
    <property type="term" value="C:cytoplasm"/>
    <property type="evidence" value="ECO:0007669"/>
    <property type="project" value="UniProtKB-SubCell"/>
</dbReference>
<dbReference type="OrthoDB" id="6228811at2759"/>
<dbReference type="GO" id="GO:0042393">
    <property type="term" value="F:histone binding"/>
    <property type="evidence" value="ECO:0007669"/>
    <property type="project" value="TreeGrafter"/>
</dbReference>
<dbReference type="GO" id="GO:0003682">
    <property type="term" value="F:chromatin binding"/>
    <property type="evidence" value="ECO:0007669"/>
    <property type="project" value="TreeGrafter"/>
</dbReference>
<protein>
    <recommendedName>
        <fullName evidence="7">Protein STPG4</fullName>
    </recommendedName>
</protein>
<evidence type="ECO:0000256" key="4">
    <source>
        <dbReference type="ARBA" id="ARBA00023242"/>
    </source>
</evidence>
<accession>A0A2T7NZ74</accession>
<evidence type="ECO:0000256" key="1">
    <source>
        <dbReference type="ARBA" id="ARBA00004123"/>
    </source>
</evidence>
<keyword evidence="6" id="KW-1185">Reference proteome</keyword>
<dbReference type="GO" id="GO:0001939">
    <property type="term" value="C:female pronucleus"/>
    <property type="evidence" value="ECO:0007669"/>
    <property type="project" value="TreeGrafter"/>
</dbReference>
<gene>
    <name evidence="5" type="ORF">C0Q70_14154</name>
</gene>
<proteinExistence type="predicted"/>
<name>A0A2T7NZ74_POMCA</name>
<dbReference type="EMBL" id="PZQS01000008">
    <property type="protein sequence ID" value="PVD26477.1"/>
    <property type="molecule type" value="Genomic_DNA"/>
</dbReference>
<dbReference type="Proteomes" id="UP000245119">
    <property type="component" value="Linkage Group LG8"/>
</dbReference>
<dbReference type="AlphaFoldDB" id="A0A2T7NZ74"/>
<keyword evidence="4" id="KW-0539">Nucleus</keyword>
<evidence type="ECO:0000256" key="3">
    <source>
        <dbReference type="ARBA" id="ARBA00022490"/>
    </source>
</evidence>
<dbReference type="Pfam" id="PF07004">
    <property type="entry name" value="SHIPPO-rpt"/>
    <property type="match status" value="1"/>
</dbReference>
<reference evidence="5 6" key="1">
    <citation type="submission" date="2018-04" db="EMBL/GenBank/DDBJ databases">
        <title>The genome of golden apple snail Pomacea canaliculata provides insight into stress tolerance and invasive adaptation.</title>
        <authorList>
            <person name="Liu C."/>
            <person name="Liu B."/>
            <person name="Ren Y."/>
            <person name="Zhang Y."/>
            <person name="Wang H."/>
            <person name="Li S."/>
            <person name="Jiang F."/>
            <person name="Yin L."/>
            <person name="Zhang G."/>
            <person name="Qian W."/>
            <person name="Fan W."/>
        </authorList>
    </citation>
    <scope>NUCLEOTIDE SEQUENCE [LARGE SCALE GENOMIC DNA]</scope>
    <source>
        <strain evidence="5">SZHN2017</strain>
        <tissue evidence="5">Muscle</tissue>
    </source>
</reference>